<evidence type="ECO:0000313" key="4">
    <source>
        <dbReference type="Proteomes" id="UP001304300"/>
    </source>
</evidence>
<dbReference type="Pfam" id="PF18040">
    <property type="entry name" value="BPA_C"/>
    <property type="match status" value="1"/>
</dbReference>
<evidence type="ECO:0000313" key="3">
    <source>
        <dbReference type="EMBL" id="WOO40842.1"/>
    </source>
</evidence>
<evidence type="ECO:0000259" key="1">
    <source>
        <dbReference type="Pfam" id="PF18040"/>
    </source>
</evidence>
<feature type="domain" description="Beta-porphyranase A C-terminal" evidence="1">
    <location>
        <begin position="508"/>
        <end position="598"/>
    </location>
</feature>
<protein>
    <recommendedName>
        <fullName evidence="5">Beta-agarase</fullName>
    </recommendedName>
</protein>
<dbReference type="InterPro" id="IPR013780">
    <property type="entry name" value="Glyco_hydro_b"/>
</dbReference>
<gene>
    <name evidence="3" type="ORF">RZN69_19640</name>
</gene>
<dbReference type="Gene3D" id="2.60.120.1200">
    <property type="match status" value="1"/>
</dbReference>
<sequence>MAACTSFFSLLSAKTPEAKVVVDLSTQRFLDGESSLDREKYFNIHSNYMSMGLTPDDMELLVNELDVSMGRVFNGPFWYYPAASEGGFPSEAEAKALSRAIIDRTQTHPLYPYQSNRVVYTDHPRDAFSMDTDPEAAAEWAAAYFQYFFSDVERPAFYEPMNEPFVHTGDFGEDHAEVRERMAVWFREFGKAFKERDMPVQVVGYASAWPSMELWDFKHWNERMKMFMDVAGDYMDGFSVHLYDGTNVTGQDNRRSGSNAEAILDLIETYSFIKWGRVKPHALTEYGDIVKGFPEGYSDEKSSQGLRAINHLLFTFLERQDRISTSIPFITSKSPWFYGEHNNYQPYGADLWRPDPDSIVNGYATEFLPTMKMYFYELWAGVHGERVVAYSDDPDVMVRAFVDGKDAFICLNNLNDEERRVSLEIDSVLPQLDRKVIRRLDVPNREVADYSEEAIDDVMDHIDLQPQETVILIYTASEPFVFDAQANFHMTYSKTYMQPIVANKPIVFEFNDVPTGEGRAFLRMSIGRKHDRSKQPIVKVNGINVPVPENWAGYDQANRSDFFGAIEIPVPMDAIRDKTTVSITFPDSGGHLSSLVLATETLGAADKPLKTIQ</sequence>
<proteinExistence type="predicted"/>
<dbReference type="InterPro" id="IPR017853">
    <property type="entry name" value="GH"/>
</dbReference>
<accession>A0AAQ3L8Z8</accession>
<organism evidence="3 4">
    <name type="scientific">Rubellicoccus peritrichatus</name>
    <dbReference type="NCBI Taxonomy" id="3080537"/>
    <lineage>
        <taxon>Bacteria</taxon>
        <taxon>Pseudomonadati</taxon>
        <taxon>Verrucomicrobiota</taxon>
        <taxon>Opitutia</taxon>
        <taxon>Puniceicoccales</taxon>
        <taxon>Cerasicoccaceae</taxon>
        <taxon>Rubellicoccus</taxon>
    </lineage>
</organism>
<dbReference type="KEGG" id="puo:RZN69_19640"/>
<dbReference type="Pfam" id="PF18206">
    <property type="entry name" value="Porphyrn_cat_1"/>
    <property type="match status" value="1"/>
</dbReference>
<dbReference type="Gene3D" id="2.60.40.1180">
    <property type="entry name" value="Golgi alpha-mannosidase II"/>
    <property type="match status" value="1"/>
</dbReference>
<evidence type="ECO:0008006" key="5">
    <source>
        <dbReference type="Google" id="ProtNLM"/>
    </source>
</evidence>
<dbReference type="SUPFAM" id="SSF51445">
    <property type="entry name" value="(Trans)glycosidases"/>
    <property type="match status" value="1"/>
</dbReference>
<dbReference type="RefSeq" id="WP_317833065.1">
    <property type="nucleotide sequence ID" value="NZ_CP136920.1"/>
</dbReference>
<dbReference type="AlphaFoldDB" id="A0AAQ3L8Z8"/>
<dbReference type="InterPro" id="IPR040527">
    <property type="entry name" value="Beta-sand_Porphyrn"/>
</dbReference>
<reference evidence="3 4" key="1">
    <citation type="submission" date="2023-10" db="EMBL/GenBank/DDBJ databases">
        <title>Rubellicoccus peritrichatus gen. nov., sp. nov., isolated from an algae of coral reef tank.</title>
        <authorList>
            <person name="Luo J."/>
        </authorList>
    </citation>
    <scope>NUCLEOTIDE SEQUENCE [LARGE SCALE GENOMIC DNA]</scope>
    <source>
        <strain evidence="3 4">CR14</strain>
    </source>
</reference>
<name>A0AAQ3L8Z8_9BACT</name>
<dbReference type="Gene3D" id="3.20.20.80">
    <property type="entry name" value="Glycosidases"/>
    <property type="match status" value="1"/>
</dbReference>
<dbReference type="CDD" id="cd21510">
    <property type="entry name" value="agarase_cat"/>
    <property type="match status" value="1"/>
</dbReference>
<keyword evidence="4" id="KW-1185">Reference proteome</keyword>
<dbReference type="Proteomes" id="UP001304300">
    <property type="component" value="Chromosome"/>
</dbReference>
<feature type="domain" description="Porphyranase beta-sandwich" evidence="2">
    <location>
        <begin position="395"/>
        <end position="498"/>
    </location>
</feature>
<dbReference type="EMBL" id="CP136920">
    <property type="protein sequence ID" value="WOO40842.1"/>
    <property type="molecule type" value="Genomic_DNA"/>
</dbReference>
<evidence type="ECO:0000259" key="2">
    <source>
        <dbReference type="Pfam" id="PF18206"/>
    </source>
</evidence>
<dbReference type="InterPro" id="IPR041224">
    <property type="entry name" value="BPA_C"/>
</dbReference>